<sequence length="226" mass="24980">MFRYRRKIQLLVHMKKTSNISQTYRALRTKLNYMLAKRNDRTLLVTSSVHGEGKTTVASNLGIAFALEGKKVVIIDANLRLPTLHHVFSLSKRSGLGDYLETAQWSEEMIQESSIPNLFILPGNPTNSDPSELLGSSQMEYLLSHLAEQFDLILIDSPPITKVTDGLILSGLCDAVLIVVKSGKVKAATLMKVKEAIECVSGTIIGTVLNQVERRNSLNSQVIAMK</sequence>
<evidence type="ECO:0000256" key="4">
    <source>
        <dbReference type="ARBA" id="ARBA00022741"/>
    </source>
</evidence>
<dbReference type="GO" id="GO:0005524">
    <property type="term" value="F:ATP binding"/>
    <property type="evidence" value="ECO:0007669"/>
    <property type="project" value="UniProtKB-KW"/>
</dbReference>
<dbReference type="InterPro" id="IPR025669">
    <property type="entry name" value="AAA_dom"/>
</dbReference>
<keyword evidence="7" id="KW-0829">Tyrosine-protein kinase</keyword>
<dbReference type="SUPFAM" id="SSF52540">
    <property type="entry name" value="P-loop containing nucleoside triphosphate hydrolases"/>
    <property type="match status" value="1"/>
</dbReference>
<evidence type="ECO:0000256" key="7">
    <source>
        <dbReference type="ARBA" id="ARBA00023137"/>
    </source>
</evidence>
<dbReference type="Gene3D" id="3.40.50.300">
    <property type="entry name" value="P-loop containing nucleotide triphosphate hydrolases"/>
    <property type="match status" value="1"/>
</dbReference>
<name>A0A383RHK2_PAEAL</name>
<proteinExistence type="inferred from homology"/>
<dbReference type="PANTHER" id="PTHR32309:SF13">
    <property type="entry name" value="FERRIC ENTEROBACTIN TRANSPORT PROTEIN FEPE"/>
    <property type="match status" value="1"/>
</dbReference>
<gene>
    <name evidence="10" type="ORF">PBLR_14416</name>
</gene>
<dbReference type="InterPro" id="IPR050445">
    <property type="entry name" value="Bact_polysacc_biosynth/exp"/>
</dbReference>
<evidence type="ECO:0000256" key="3">
    <source>
        <dbReference type="ARBA" id="ARBA00022679"/>
    </source>
</evidence>
<dbReference type="PANTHER" id="PTHR32309">
    <property type="entry name" value="TYROSINE-PROTEIN KINASE"/>
    <property type="match status" value="1"/>
</dbReference>
<dbReference type="NCBIfam" id="TIGR01007">
    <property type="entry name" value="eps_fam"/>
    <property type="match status" value="1"/>
</dbReference>
<dbReference type="Proteomes" id="UP000304148">
    <property type="component" value="Chromosome"/>
</dbReference>
<reference evidence="11" key="1">
    <citation type="submission" date="2018-08" db="EMBL/GenBank/DDBJ databases">
        <authorList>
            <person name="Chevrot R."/>
        </authorList>
    </citation>
    <scope>NUCLEOTIDE SEQUENCE [LARGE SCALE GENOMIC DNA]</scope>
</reference>
<dbReference type="EMBL" id="LS992241">
    <property type="protein sequence ID" value="SYX85994.1"/>
    <property type="molecule type" value="Genomic_DNA"/>
</dbReference>
<comment type="catalytic activity">
    <reaction evidence="8">
        <text>L-tyrosyl-[protein] + ATP = O-phospho-L-tyrosyl-[protein] + ADP + H(+)</text>
        <dbReference type="Rhea" id="RHEA:10596"/>
        <dbReference type="Rhea" id="RHEA-COMP:10136"/>
        <dbReference type="Rhea" id="RHEA-COMP:20101"/>
        <dbReference type="ChEBI" id="CHEBI:15378"/>
        <dbReference type="ChEBI" id="CHEBI:30616"/>
        <dbReference type="ChEBI" id="CHEBI:46858"/>
        <dbReference type="ChEBI" id="CHEBI:61978"/>
        <dbReference type="ChEBI" id="CHEBI:456216"/>
        <dbReference type="EC" id="2.7.10.2"/>
    </reaction>
</comment>
<dbReference type="GO" id="GO:0005886">
    <property type="term" value="C:plasma membrane"/>
    <property type="evidence" value="ECO:0007669"/>
    <property type="project" value="TreeGrafter"/>
</dbReference>
<protein>
    <recommendedName>
        <fullName evidence="2">non-specific protein-tyrosine kinase</fullName>
        <ecNumber evidence="2">2.7.10.2</ecNumber>
    </recommendedName>
</protein>
<evidence type="ECO:0000313" key="10">
    <source>
        <dbReference type="EMBL" id="SYX85994.1"/>
    </source>
</evidence>
<dbReference type="InterPro" id="IPR005702">
    <property type="entry name" value="Wzc-like_C"/>
</dbReference>
<evidence type="ECO:0000256" key="6">
    <source>
        <dbReference type="ARBA" id="ARBA00022840"/>
    </source>
</evidence>
<comment type="similarity">
    <text evidence="1">Belongs to the CpsD/CapB family.</text>
</comment>
<evidence type="ECO:0000256" key="2">
    <source>
        <dbReference type="ARBA" id="ARBA00011903"/>
    </source>
</evidence>
<keyword evidence="3" id="KW-0808">Transferase</keyword>
<evidence type="ECO:0000259" key="9">
    <source>
        <dbReference type="Pfam" id="PF13614"/>
    </source>
</evidence>
<dbReference type="InterPro" id="IPR027417">
    <property type="entry name" value="P-loop_NTPase"/>
</dbReference>
<dbReference type="Pfam" id="PF13614">
    <property type="entry name" value="AAA_31"/>
    <property type="match status" value="1"/>
</dbReference>
<evidence type="ECO:0000313" key="11">
    <source>
        <dbReference type="Proteomes" id="UP000304148"/>
    </source>
</evidence>
<keyword evidence="5" id="KW-0418">Kinase</keyword>
<dbReference type="GO" id="GO:0004715">
    <property type="term" value="F:non-membrane spanning protein tyrosine kinase activity"/>
    <property type="evidence" value="ECO:0007669"/>
    <property type="project" value="UniProtKB-EC"/>
</dbReference>
<feature type="domain" description="AAA" evidence="9">
    <location>
        <begin position="51"/>
        <end position="200"/>
    </location>
</feature>
<keyword evidence="4" id="KW-0547">Nucleotide-binding</keyword>
<dbReference type="EC" id="2.7.10.2" evidence="2"/>
<evidence type="ECO:0000256" key="5">
    <source>
        <dbReference type="ARBA" id="ARBA00022777"/>
    </source>
</evidence>
<dbReference type="AlphaFoldDB" id="A0A383RHK2"/>
<organism evidence="10 11">
    <name type="scientific">Paenibacillus alvei</name>
    <name type="common">Bacillus alvei</name>
    <dbReference type="NCBI Taxonomy" id="44250"/>
    <lineage>
        <taxon>Bacteria</taxon>
        <taxon>Bacillati</taxon>
        <taxon>Bacillota</taxon>
        <taxon>Bacilli</taxon>
        <taxon>Bacillales</taxon>
        <taxon>Paenibacillaceae</taxon>
        <taxon>Paenibacillus</taxon>
    </lineage>
</organism>
<dbReference type="RefSeq" id="WP_138187962.1">
    <property type="nucleotide sequence ID" value="NZ_LS992241.1"/>
</dbReference>
<dbReference type="CDD" id="cd05387">
    <property type="entry name" value="BY-kinase"/>
    <property type="match status" value="1"/>
</dbReference>
<evidence type="ECO:0000256" key="8">
    <source>
        <dbReference type="ARBA" id="ARBA00051245"/>
    </source>
</evidence>
<evidence type="ECO:0000256" key="1">
    <source>
        <dbReference type="ARBA" id="ARBA00007316"/>
    </source>
</evidence>
<accession>A0A383RHK2</accession>
<keyword evidence="6" id="KW-0067">ATP-binding</keyword>